<keyword evidence="3" id="KW-0808">Transferase</keyword>
<dbReference type="PANTHER" id="PTHR43711:SF29">
    <property type="entry name" value="HISTIDINE KINASE"/>
    <property type="match status" value="1"/>
</dbReference>
<comment type="catalytic activity">
    <reaction evidence="1">
        <text>ATP + protein L-histidine = ADP + protein N-phospho-L-histidine.</text>
        <dbReference type="EC" id="2.7.13.3"/>
    </reaction>
</comment>
<gene>
    <name evidence="11" type="ORF">EGN73_09675</name>
</gene>
<evidence type="ECO:0000313" key="11">
    <source>
        <dbReference type="EMBL" id="MBW3468079.1"/>
    </source>
</evidence>
<organism evidence="11 12">
    <name type="scientific">Arthrospiribacter ruber</name>
    <dbReference type="NCBI Taxonomy" id="2487934"/>
    <lineage>
        <taxon>Bacteria</taxon>
        <taxon>Pseudomonadati</taxon>
        <taxon>Bacteroidota</taxon>
        <taxon>Cytophagia</taxon>
        <taxon>Cytophagales</taxon>
        <taxon>Cyclobacteriaceae</taxon>
        <taxon>Arthrospiribacter</taxon>
    </lineage>
</organism>
<feature type="chain" id="PRO_5036923070" description="histidine kinase" evidence="9">
    <location>
        <begin position="24"/>
        <end position="636"/>
    </location>
</feature>
<accession>A0A951IXT4</accession>
<name>A0A951IXT4_9BACT</name>
<evidence type="ECO:0000256" key="8">
    <source>
        <dbReference type="SAM" id="Phobius"/>
    </source>
</evidence>
<dbReference type="InterPro" id="IPR003661">
    <property type="entry name" value="HisK_dim/P_dom"/>
</dbReference>
<dbReference type="Pfam" id="PF02518">
    <property type="entry name" value="HATPase_c"/>
    <property type="match status" value="1"/>
</dbReference>
<keyword evidence="5" id="KW-0902">Two-component regulatory system</keyword>
<dbReference type="PROSITE" id="PS50005">
    <property type="entry name" value="TPR"/>
    <property type="match status" value="1"/>
</dbReference>
<keyword evidence="9" id="KW-0732">Signal</keyword>
<evidence type="ECO:0000256" key="2">
    <source>
        <dbReference type="ARBA" id="ARBA00012438"/>
    </source>
</evidence>
<dbReference type="CDD" id="cd00082">
    <property type="entry name" value="HisKA"/>
    <property type="match status" value="1"/>
</dbReference>
<dbReference type="SMART" id="SM00028">
    <property type="entry name" value="TPR"/>
    <property type="match status" value="5"/>
</dbReference>
<feature type="repeat" description="TPR" evidence="6">
    <location>
        <begin position="90"/>
        <end position="123"/>
    </location>
</feature>
<evidence type="ECO:0000256" key="6">
    <source>
        <dbReference type="PROSITE-ProRule" id="PRU00339"/>
    </source>
</evidence>
<evidence type="ECO:0000256" key="5">
    <source>
        <dbReference type="ARBA" id="ARBA00023012"/>
    </source>
</evidence>
<protein>
    <recommendedName>
        <fullName evidence="2">histidine kinase</fullName>
        <ecNumber evidence="2">2.7.13.3</ecNumber>
    </recommendedName>
</protein>
<dbReference type="Pfam" id="PF17874">
    <property type="entry name" value="TPR_MalT"/>
    <property type="match status" value="1"/>
</dbReference>
<dbReference type="InterPro" id="IPR041617">
    <property type="entry name" value="TPR_MalT"/>
</dbReference>
<evidence type="ECO:0000256" key="3">
    <source>
        <dbReference type="ARBA" id="ARBA00022679"/>
    </source>
</evidence>
<dbReference type="PANTHER" id="PTHR43711">
    <property type="entry name" value="TWO-COMPONENT HISTIDINE KINASE"/>
    <property type="match status" value="1"/>
</dbReference>
<evidence type="ECO:0000256" key="4">
    <source>
        <dbReference type="ARBA" id="ARBA00022777"/>
    </source>
</evidence>
<keyword evidence="8" id="KW-0472">Membrane</keyword>
<dbReference type="SMART" id="SM00388">
    <property type="entry name" value="HisKA"/>
    <property type="match status" value="1"/>
</dbReference>
<dbReference type="EC" id="2.7.13.3" evidence="2"/>
<dbReference type="AlphaFoldDB" id="A0A951IXT4"/>
<keyword evidence="7" id="KW-0175">Coiled coil</keyword>
<dbReference type="EMBL" id="RPHB01000004">
    <property type="protein sequence ID" value="MBW3468079.1"/>
    <property type="molecule type" value="Genomic_DNA"/>
</dbReference>
<evidence type="ECO:0000256" key="7">
    <source>
        <dbReference type="SAM" id="Coils"/>
    </source>
</evidence>
<dbReference type="SMART" id="SM00387">
    <property type="entry name" value="HATPase_c"/>
    <property type="match status" value="1"/>
</dbReference>
<keyword evidence="12" id="KW-1185">Reference proteome</keyword>
<keyword evidence="8" id="KW-1133">Transmembrane helix</keyword>
<dbReference type="InterPro" id="IPR003594">
    <property type="entry name" value="HATPase_dom"/>
</dbReference>
<dbReference type="InterPro" id="IPR050736">
    <property type="entry name" value="Sensor_HK_Regulatory"/>
</dbReference>
<feature type="signal peptide" evidence="9">
    <location>
        <begin position="1"/>
        <end position="23"/>
    </location>
</feature>
<feature type="domain" description="Histidine kinase" evidence="10">
    <location>
        <begin position="422"/>
        <end position="636"/>
    </location>
</feature>
<evidence type="ECO:0000259" key="10">
    <source>
        <dbReference type="PROSITE" id="PS50109"/>
    </source>
</evidence>
<dbReference type="GO" id="GO:0000155">
    <property type="term" value="F:phosphorelay sensor kinase activity"/>
    <property type="evidence" value="ECO:0007669"/>
    <property type="project" value="InterPro"/>
</dbReference>
<sequence length="636" mass="73404">MKANSCIYFVLPLILFFFFQEVASGQQVTTTHQLKADSLYQLLSKTQNQESRLEILSELVWEIHYSDTAQKFYMEAIELAKSLGNANLAAQNINRLGVYYRNKNLQEEALLLYEQALDLSRKAGLGIQTGHSLNNIGQIYNYRDLFEEALSHYEEAEEYFLNANDQDGLGYNYTGKALVLGELGRYLEAIQTIDRAIEIRERLGNERQLAVSKFNRANLLMEMGDLDNAEIDMVNLLEFGLTYDLVRALNALEKLVELKIRQGELEKAIKYAEQAIPIHEERPQSESMIPIFQQMAQLYFQRGDQSNFQKYSELLQKERAILNAEKTKNHLSALTIRRQREEIEALNREKELIEKNKQIQLYLAIAMLVIILGLAYFLYVYYRFLKKEKEKNEILRQQKEQIAQQAKELEESNRVKDKIFSILSHDLRGPLHSLISMMQLLNDDNLSQEEFQKYLPQVSQSLGENEQLLENLLFWSRNQMKGMTMQKSYVNVHRLAEKNIRLLTQTNLYKGQLVINKIPESLSVNLDKDMLDIVYRNLLANALKYTHSGDGIALAVQEEKEKYVFSIKDDGIGIREDVKENLFSNKFMTSPGTHQEKGTGLGLLLSKELIAMHQGEIWAESAQGQGSEFLFSIPKS</sequence>
<dbReference type="PROSITE" id="PS50109">
    <property type="entry name" value="HIS_KIN"/>
    <property type="match status" value="1"/>
</dbReference>
<keyword evidence="6" id="KW-0802">TPR repeat</keyword>
<evidence type="ECO:0000256" key="1">
    <source>
        <dbReference type="ARBA" id="ARBA00000085"/>
    </source>
</evidence>
<keyword evidence="4 11" id="KW-0418">Kinase</keyword>
<reference evidence="11 12" key="1">
    <citation type="journal article" date="2020" name="Syst. Appl. Microbiol.">
        <title>Arthrospiribacter ruber gen. nov., sp. nov., a novel bacterium isolated from Arthrospira cultures.</title>
        <authorList>
            <person name="Waleron M."/>
            <person name="Misztak A."/>
            <person name="Waleron M.M."/>
            <person name="Furmaniak M."/>
            <person name="Mrozik A."/>
            <person name="Waleron K."/>
        </authorList>
    </citation>
    <scope>NUCLEOTIDE SEQUENCE [LARGE SCALE GENOMIC DNA]</scope>
    <source>
        <strain evidence="11 12">DPMB0001</strain>
    </source>
</reference>
<dbReference type="InterPro" id="IPR019734">
    <property type="entry name" value="TPR_rpt"/>
</dbReference>
<evidence type="ECO:0000256" key="9">
    <source>
        <dbReference type="SAM" id="SignalP"/>
    </source>
</evidence>
<feature type="transmembrane region" description="Helical" evidence="8">
    <location>
        <begin position="361"/>
        <end position="382"/>
    </location>
</feature>
<dbReference type="Proteomes" id="UP000727490">
    <property type="component" value="Unassembled WGS sequence"/>
</dbReference>
<dbReference type="CDD" id="cd00075">
    <property type="entry name" value="HATPase"/>
    <property type="match status" value="1"/>
</dbReference>
<evidence type="ECO:0000313" key="12">
    <source>
        <dbReference type="Proteomes" id="UP000727490"/>
    </source>
</evidence>
<dbReference type="RefSeq" id="WP_219288820.1">
    <property type="nucleotide sequence ID" value="NZ_RPHB01000004.1"/>
</dbReference>
<dbReference type="Pfam" id="PF00512">
    <property type="entry name" value="HisKA"/>
    <property type="match status" value="1"/>
</dbReference>
<feature type="coiled-coil region" evidence="7">
    <location>
        <begin position="385"/>
        <end position="415"/>
    </location>
</feature>
<keyword evidence="8" id="KW-0812">Transmembrane</keyword>
<dbReference type="Pfam" id="PF13374">
    <property type="entry name" value="TPR_10"/>
    <property type="match status" value="1"/>
</dbReference>
<proteinExistence type="predicted"/>
<comment type="caution">
    <text evidence="11">The sequence shown here is derived from an EMBL/GenBank/DDBJ whole genome shotgun (WGS) entry which is preliminary data.</text>
</comment>
<dbReference type="InterPro" id="IPR005467">
    <property type="entry name" value="His_kinase_dom"/>
</dbReference>